<name>A0ABZ2LJH1_9BACT</name>
<dbReference type="InterPro" id="IPR037682">
    <property type="entry name" value="TonB_C"/>
</dbReference>
<reference evidence="15 16" key="1">
    <citation type="submission" date="2021-12" db="EMBL/GenBank/DDBJ databases">
        <title>Discovery of the Pendulisporaceae a myxobacterial family with distinct sporulation behavior and unique specialized metabolism.</title>
        <authorList>
            <person name="Garcia R."/>
            <person name="Popoff A."/>
            <person name="Bader C.D."/>
            <person name="Loehr J."/>
            <person name="Walesch S."/>
            <person name="Walt C."/>
            <person name="Boldt J."/>
            <person name="Bunk B."/>
            <person name="Haeckl F.J.F.P.J."/>
            <person name="Gunesch A.P."/>
            <person name="Birkelbach J."/>
            <person name="Nuebel U."/>
            <person name="Pietschmann T."/>
            <person name="Bach T."/>
            <person name="Mueller R."/>
        </authorList>
    </citation>
    <scope>NUCLEOTIDE SEQUENCE [LARGE SCALE GENOMIC DNA]</scope>
    <source>
        <strain evidence="15 16">MSr11954</strain>
    </source>
</reference>
<dbReference type="Pfam" id="PF00593">
    <property type="entry name" value="TonB_dep_Rec_b-barrel"/>
    <property type="match status" value="1"/>
</dbReference>
<keyword evidence="9 12" id="KW-0472">Membrane</keyword>
<dbReference type="SUPFAM" id="SSF74653">
    <property type="entry name" value="TolA/TonB C-terminal domain"/>
    <property type="match status" value="1"/>
</dbReference>
<dbReference type="NCBIfam" id="TIGR01352">
    <property type="entry name" value="tonB_Cterm"/>
    <property type="match status" value="1"/>
</dbReference>
<evidence type="ECO:0000256" key="3">
    <source>
        <dbReference type="ARBA" id="ARBA00022448"/>
    </source>
</evidence>
<proteinExistence type="inferred from homology"/>
<dbReference type="InterPro" id="IPR036942">
    <property type="entry name" value="Beta-barrel_TonB_sf"/>
</dbReference>
<dbReference type="Proteomes" id="UP001370348">
    <property type="component" value="Chromosome"/>
</dbReference>
<feature type="domain" description="TonB C-terminal" evidence="14">
    <location>
        <begin position="29"/>
        <end position="122"/>
    </location>
</feature>
<dbReference type="InterPro" id="IPR000531">
    <property type="entry name" value="Beta-barrel_TonB"/>
</dbReference>
<dbReference type="EMBL" id="CP089984">
    <property type="protein sequence ID" value="WXB11103.1"/>
    <property type="molecule type" value="Genomic_DNA"/>
</dbReference>
<evidence type="ECO:0000256" key="9">
    <source>
        <dbReference type="ARBA" id="ARBA00023136"/>
    </source>
</evidence>
<evidence type="ECO:0000256" key="8">
    <source>
        <dbReference type="ARBA" id="ARBA00023077"/>
    </source>
</evidence>
<evidence type="ECO:0000256" key="5">
    <source>
        <dbReference type="ARBA" id="ARBA00022692"/>
    </source>
</evidence>
<evidence type="ECO:0000256" key="6">
    <source>
        <dbReference type="ARBA" id="ARBA00022729"/>
    </source>
</evidence>
<dbReference type="PANTHER" id="PTHR30069:SF29">
    <property type="entry name" value="HEMOGLOBIN AND HEMOGLOBIN-HAPTOGLOBIN-BINDING PROTEIN 1-RELATED"/>
    <property type="match status" value="1"/>
</dbReference>
<gene>
    <name evidence="15" type="ORF">LZC94_24870</name>
</gene>
<dbReference type="InterPro" id="IPR039426">
    <property type="entry name" value="TonB-dep_rcpt-like"/>
</dbReference>
<dbReference type="Pfam" id="PF07715">
    <property type="entry name" value="Plug"/>
    <property type="match status" value="1"/>
</dbReference>
<accession>A0ABZ2LJH1</accession>
<dbReference type="Pfam" id="PF03544">
    <property type="entry name" value="TonB_C"/>
    <property type="match status" value="1"/>
</dbReference>
<dbReference type="Gene3D" id="3.30.1150.10">
    <property type="match status" value="1"/>
</dbReference>
<evidence type="ECO:0000256" key="10">
    <source>
        <dbReference type="ARBA" id="ARBA00023170"/>
    </source>
</evidence>
<evidence type="ECO:0000256" key="4">
    <source>
        <dbReference type="ARBA" id="ARBA00022452"/>
    </source>
</evidence>
<evidence type="ECO:0000259" key="14">
    <source>
        <dbReference type="PROSITE" id="PS52015"/>
    </source>
</evidence>
<dbReference type="Gene3D" id="2.170.130.10">
    <property type="entry name" value="TonB-dependent receptor, plug domain"/>
    <property type="match status" value="1"/>
</dbReference>
<evidence type="ECO:0000256" key="7">
    <source>
        <dbReference type="ARBA" id="ARBA00022989"/>
    </source>
</evidence>
<comment type="similarity">
    <text evidence="12">Belongs to the TonB-dependent receptor family.</text>
</comment>
<feature type="region of interest" description="Disordered" evidence="13">
    <location>
        <begin position="1"/>
        <end position="32"/>
    </location>
</feature>
<sequence>MLPSRLAHAQATGSQGTGDSGPSRAGKLTKAPKLLNFKEVEAPYPESEKASERSAAVVLQIAISDKGDVQEVVVVQSAGPAFDTAAAESARKFKFEAAEVDGKPAPVKITFKYDFEFKEEIVNLGPQVNYSGEVLDASAGRKNRKPIPGIKIKVEREETDASGKKTLVTVAEAETDEEGYFEFEEIPPGTYAITVSGKNIATVTTEETIEPKKGLEVLYRVEPKAADGDAPEEITIEVIAPRIQKETTTVAIKTEEARKVPGTSGEALRVVQNLPGVGRAAFGSGALVVWGAAPQDTRVYLDGVRLPVLYHTGGFRATVNSDLVRAIELTPGGYGSEYGRGLGGLVTVDSRALRGDRFHGYAAADLIDASAMVEAPIGGKTRVAIAGRRSYLDDTLRFFSSEDVSEFVPIPSFWDAQLKIEHDLGENAKLSVIALTSNDRMRRVVTNPDPAQTISDERTTKFSRLIATYQQSFSDGSSVTVTPSVGVDDFGFVQRFGSTPSDQSIESKVLGTRAKWRGRVLKNLVVQTGLDLELSENSVRRRGSLALPPREGDVTVFGRPPTDVVNYDDWKVTLGNIAPYVQGDWELFGNKLHLVPGVRLDSFTVGGDKLYPTREGTEQRGFLRNDVVVEPRLSVRYQPNESLIFKAAYGRYHQSAVPEDLSPVFGNPNLGLGVASHYLAGVTYRMFEKTSAEVTAFTSQSEDLAARSPLPSPVVGEALSNTQRGRAYGGQVLLRQELFKGFFGWVSYSYIRSERKDREDAPWRLFDYDQTHVATLVASYELPLGFEVGGRLRYSTGFPRTPVVGAFYNARRDLYEPYFGAQNSIRIPAFVQADLRVSKRFKWDPFKLELYVDVQNITNQKNREDITYNYNYTKQNYITGLPTLAVAGARLEW</sequence>
<evidence type="ECO:0000313" key="16">
    <source>
        <dbReference type="Proteomes" id="UP001370348"/>
    </source>
</evidence>
<dbReference type="InterPro" id="IPR013784">
    <property type="entry name" value="Carb-bd-like_fold"/>
</dbReference>
<dbReference type="Gene3D" id="2.60.40.1120">
    <property type="entry name" value="Carboxypeptidase-like, regulatory domain"/>
    <property type="match status" value="1"/>
</dbReference>
<protein>
    <submittedName>
        <fullName evidence="15">TonB-dependent receptor</fullName>
    </submittedName>
</protein>
<evidence type="ECO:0000256" key="2">
    <source>
        <dbReference type="ARBA" id="ARBA00004571"/>
    </source>
</evidence>
<keyword evidence="16" id="KW-1185">Reference proteome</keyword>
<dbReference type="PANTHER" id="PTHR30069">
    <property type="entry name" value="TONB-DEPENDENT OUTER MEMBRANE RECEPTOR"/>
    <property type="match status" value="1"/>
</dbReference>
<dbReference type="PROSITE" id="PS52015">
    <property type="entry name" value="TONB_CTD"/>
    <property type="match status" value="1"/>
</dbReference>
<dbReference type="Pfam" id="PF13620">
    <property type="entry name" value="CarboxypepD_reg"/>
    <property type="match status" value="1"/>
</dbReference>
<dbReference type="InterPro" id="IPR006260">
    <property type="entry name" value="TonB/TolA_C"/>
</dbReference>
<dbReference type="SUPFAM" id="SSF56935">
    <property type="entry name" value="Porins"/>
    <property type="match status" value="1"/>
</dbReference>
<evidence type="ECO:0000313" key="15">
    <source>
        <dbReference type="EMBL" id="WXB11103.1"/>
    </source>
</evidence>
<dbReference type="InterPro" id="IPR037066">
    <property type="entry name" value="Plug_dom_sf"/>
</dbReference>
<dbReference type="RefSeq" id="WP_394820718.1">
    <property type="nucleotide sequence ID" value="NZ_CP089984.1"/>
</dbReference>
<dbReference type="Gene3D" id="2.40.170.20">
    <property type="entry name" value="TonB-dependent receptor, beta-barrel domain"/>
    <property type="match status" value="1"/>
</dbReference>
<keyword evidence="7" id="KW-1133">Transmembrane helix</keyword>
<dbReference type="SUPFAM" id="SSF49452">
    <property type="entry name" value="Starch-binding domain-like"/>
    <property type="match status" value="1"/>
</dbReference>
<keyword evidence="4" id="KW-1134">Transmembrane beta strand</keyword>
<evidence type="ECO:0000256" key="11">
    <source>
        <dbReference type="ARBA" id="ARBA00023237"/>
    </source>
</evidence>
<evidence type="ECO:0000256" key="12">
    <source>
        <dbReference type="RuleBase" id="RU003357"/>
    </source>
</evidence>
<organism evidence="15 16">
    <name type="scientific">Pendulispora albinea</name>
    <dbReference type="NCBI Taxonomy" id="2741071"/>
    <lineage>
        <taxon>Bacteria</taxon>
        <taxon>Pseudomonadati</taxon>
        <taxon>Myxococcota</taxon>
        <taxon>Myxococcia</taxon>
        <taxon>Myxococcales</taxon>
        <taxon>Sorangiineae</taxon>
        <taxon>Pendulisporaceae</taxon>
        <taxon>Pendulispora</taxon>
    </lineage>
</organism>
<comment type="subcellular location">
    <subcellularLocation>
        <location evidence="2">Cell outer membrane</location>
        <topology evidence="2">Multi-pass membrane protein</topology>
    </subcellularLocation>
    <subcellularLocation>
        <location evidence="1">Membrane</location>
        <topology evidence="1">Single-pass membrane protein</topology>
    </subcellularLocation>
</comment>
<keyword evidence="6" id="KW-0732">Signal</keyword>
<dbReference type="InterPro" id="IPR012910">
    <property type="entry name" value="Plug_dom"/>
</dbReference>
<keyword evidence="5" id="KW-0812">Transmembrane</keyword>
<keyword evidence="10 15" id="KW-0675">Receptor</keyword>
<keyword evidence="3" id="KW-0813">Transport</keyword>
<keyword evidence="8 12" id="KW-0798">TonB box</keyword>
<keyword evidence="11" id="KW-0998">Cell outer membrane</keyword>
<evidence type="ECO:0000256" key="13">
    <source>
        <dbReference type="SAM" id="MobiDB-lite"/>
    </source>
</evidence>
<evidence type="ECO:0000256" key="1">
    <source>
        <dbReference type="ARBA" id="ARBA00004167"/>
    </source>
</evidence>